<dbReference type="EMBL" id="JAHXZJ010001119">
    <property type="protein sequence ID" value="KAH0555242.1"/>
    <property type="molecule type" value="Genomic_DNA"/>
</dbReference>
<feature type="compositionally biased region" description="Low complexity" evidence="3">
    <location>
        <begin position="183"/>
        <end position="229"/>
    </location>
</feature>
<comment type="similarity">
    <text evidence="1 2">Belongs to the RNase T2 family.</text>
</comment>
<dbReference type="Gene3D" id="3.90.730.10">
    <property type="entry name" value="Ribonuclease T2-like"/>
    <property type="match status" value="1"/>
</dbReference>
<accession>A0AAV7I9A7</accession>
<dbReference type="PROSITE" id="PS00530">
    <property type="entry name" value="RNASE_T2_1"/>
    <property type="match status" value="1"/>
</dbReference>
<dbReference type="AlphaFoldDB" id="A0AAV7I9A7"/>
<evidence type="ECO:0000313" key="4">
    <source>
        <dbReference type="EMBL" id="KAH0555242.1"/>
    </source>
</evidence>
<dbReference type="Pfam" id="PF00445">
    <property type="entry name" value="Ribonuclease_T2"/>
    <property type="match status" value="1"/>
</dbReference>
<dbReference type="GO" id="GO:0003723">
    <property type="term" value="F:RNA binding"/>
    <property type="evidence" value="ECO:0007669"/>
    <property type="project" value="InterPro"/>
</dbReference>
<evidence type="ECO:0000256" key="2">
    <source>
        <dbReference type="RuleBase" id="RU004328"/>
    </source>
</evidence>
<protein>
    <submittedName>
        <fullName evidence="4">Uncharacterized protein</fullName>
    </submittedName>
</protein>
<gene>
    <name evidence="4" type="ORF">KQX54_016353</name>
</gene>
<sequence>STESYKISTLSWGQSSQQSAAAVQKNSPEPSSSSSSSSSAPIDSILQKNRFARLPSRPRINIEAGETGDKPVDNVPVQQHSISQLKKLGKHLTVKIPPPEKNSKEEYPALRSSISPINNFGERLSLKKSSSATFNNEEYPALRSSKSPLQSFFPPPMERSISLRIPKHKTPHFIRGGSVGSNLSPRSSPGTSWSSLTSSSGLGRSPSLSQSPSGSFSSMNSSLSSPGLGRTRKLSDLPLIPDASVAVNDQTCKEDSSPAEQCFNFFTFSIFWPPALGYQYLSKNKPVNDNINRLKWSIHGLWPSSYTGAVPENCKKRKSVSFNQHRFQREKGLRTSLENKWFNICSYKQHGCSMTNFWDREFSKHGTCASRSSLISSDLGYFKMAVNMMDRVNVAGIFINSGFKVGDKLTYGEIVDIVNDTIGIRARVEVFENKAKNENYLKEIRVCYNLQLHPINCPETKLLTQEIRNREIIYLDHVPKLD</sequence>
<dbReference type="PANTHER" id="PTHR11240">
    <property type="entry name" value="RIBONUCLEASE T2"/>
    <property type="match status" value="1"/>
</dbReference>
<proteinExistence type="inferred from homology"/>
<feature type="region of interest" description="Disordered" evidence="3">
    <location>
        <begin position="1"/>
        <end position="78"/>
    </location>
</feature>
<keyword evidence="5" id="KW-1185">Reference proteome</keyword>
<dbReference type="SUPFAM" id="SSF55895">
    <property type="entry name" value="Ribonuclease Rh-like"/>
    <property type="match status" value="1"/>
</dbReference>
<dbReference type="Proteomes" id="UP000826195">
    <property type="component" value="Unassembled WGS sequence"/>
</dbReference>
<dbReference type="GO" id="GO:0033897">
    <property type="term" value="F:ribonuclease T2 activity"/>
    <property type="evidence" value="ECO:0007669"/>
    <property type="project" value="InterPro"/>
</dbReference>
<evidence type="ECO:0000256" key="3">
    <source>
        <dbReference type="SAM" id="MobiDB-lite"/>
    </source>
</evidence>
<comment type="caution">
    <text evidence="4">The sequence shown here is derived from an EMBL/GenBank/DDBJ whole genome shotgun (WGS) entry which is preliminary data.</text>
</comment>
<evidence type="ECO:0000256" key="1">
    <source>
        <dbReference type="ARBA" id="ARBA00007469"/>
    </source>
</evidence>
<feature type="non-terminal residue" evidence="4">
    <location>
        <position position="1"/>
    </location>
</feature>
<dbReference type="InterPro" id="IPR001568">
    <property type="entry name" value="RNase_T2-like"/>
</dbReference>
<dbReference type="InterPro" id="IPR036430">
    <property type="entry name" value="RNase_T2-like_sf"/>
</dbReference>
<dbReference type="GO" id="GO:0006401">
    <property type="term" value="P:RNA catabolic process"/>
    <property type="evidence" value="ECO:0007669"/>
    <property type="project" value="TreeGrafter"/>
</dbReference>
<reference evidence="4 5" key="1">
    <citation type="journal article" date="2021" name="J. Hered.">
        <title>A chromosome-level genome assembly of the parasitoid wasp, Cotesia glomerata (Hymenoptera: Braconidae).</title>
        <authorList>
            <person name="Pinto B.J."/>
            <person name="Weis J.J."/>
            <person name="Gamble T."/>
            <person name="Ode P.J."/>
            <person name="Paul R."/>
            <person name="Zaspel J.M."/>
        </authorList>
    </citation>
    <scope>NUCLEOTIDE SEQUENCE [LARGE SCALE GENOMIC DNA]</scope>
    <source>
        <strain evidence="4">CgM1</strain>
    </source>
</reference>
<feature type="region of interest" description="Disordered" evidence="3">
    <location>
        <begin position="164"/>
        <end position="229"/>
    </location>
</feature>
<evidence type="ECO:0000313" key="5">
    <source>
        <dbReference type="Proteomes" id="UP000826195"/>
    </source>
</evidence>
<organism evidence="4 5">
    <name type="scientific">Cotesia glomerata</name>
    <name type="common">Lepidopteran parasitic wasp</name>
    <name type="synonym">Apanteles glomeratus</name>
    <dbReference type="NCBI Taxonomy" id="32391"/>
    <lineage>
        <taxon>Eukaryota</taxon>
        <taxon>Metazoa</taxon>
        <taxon>Ecdysozoa</taxon>
        <taxon>Arthropoda</taxon>
        <taxon>Hexapoda</taxon>
        <taxon>Insecta</taxon>
        <taxon>Pterygota</taxon>
        <taxon>Neoptera</taxon>
        <taxon>Endopterygota</taxon>
        <taxon>Hymenoptera</taxon>
        <taxon>Apocrita</taxon>
        <taxon>Ichneumonoidea</taxon>
        <taxon>Braconidae</taxon>
        <taxon>Microgastrinae</taxon>
        <taxon>Cotesia</taxon>
    </lineage>
</organism>
<dbReference type="InterPro" id="IPR018188">
    <property type="entry name" value="RNase_T2_His_AS_1"/>
</dbReference>
<name>A0AAV7I9A7_COTGL</name>
<dbReference type="GO" id="GO:0005576">
    <property type="term" value="C:extracellular region"/>
    <property type="evidence" value="ECO:0007669"/>
    <property type="project" value="TreeGrafter"/>
</dbReference>
<feature type="compositionally biased region" description="Polar residues" evidence="3">
    <location>
        <begin position="1"/>
        <end position="13"/>
    </location>
</feature>
<dbReference type="PANTHER" id="PTHR11240:SF22">
    <property type="entry name" value="RIBONUCLEASE T2"/>
    <property type="match status" value="1"/>
</dbReference>